<reference evidence="2" key="1">
    <citation type="submission" date="2019-05" db="EMBL/GenBank/DDBJ databases">
        <title>Flavobacterium profundi sp. nov., isolated from a deep-sea seamount.</title>
        <authorList>
            <person name="Zhang D.-C."/>
        </authorList>
    </citation>
    <scope>NUCLEOTIDE SEQUENCE [LARGE SCALE GENOMIC DNA]</scope>
    <source>
        <strain evidence="2">TP390</strain>
    </source>
</reference>
<dbReference type="Proteomes" id="UP000431264">
    <property type="component" value="Unassembled WGS sequence"/>
</dbReference>
<accession>A0A6I4IDG7</accession>
<keyword evidence="2" id="KW-1185">Reference proteome</keyword>
<name>A0A6I4IDG7_9FLAO</name>
<protein>
    <recommendedName>
        <fullName evidence="3">PsbP C-terminal domain-containing protein</fullName>
    </recommendedName>
</protein>
<dbReference type="EMBL" id="WQLW01000001">
    <property type="protein sequence ID" value="MVO07608.1"/>
    <property type="molecule type" value="Genomic_DNA"/>
</dbReference>
<comment type="caution">
    <text evidence="1">The sequence shown here is derived from an EMBL/GenBank/DDBJ whole genome shotgun (WGS) entry which is preliminary data.</text>
</comment>
<dbReference type="RefSeq" id="WP_140996032.1">
    <property type="nucleotide sequence ID" value="NZ_VDCZ01000001.1"/>
</dbReference>
<evidence type="ECO:0008006" key="3">
    <source>
        <dbReference type="Google" id="ProtNLM"/>
    </source>
</evidence>
<organism evidence="1 2">
    <name type="scientific">Flavobacterium profundi</name>
    <dbReference type="NCBI Taxonomy" id="1774945"/>
    <lineage>
        <taxon>Bacteria</taxon>
        <taxon>Pseudomonadati</taxon>
        <taxon>Bacteroidota</taxon>
        <taxon>Flavobacteriia</taxon>
        <taxon>Flavobacteriales</taxon>
        <taxon>Flavobacteriaceae</taxon>
        <taxon>Flavobacterium</taxon>
    </lineage>
</organism>
<evidence type="ECO:0000313" key="2">
    <source>
        <dbReference type="Proteomes" id="UP000431264"/>
    </source>
</evidence>
<evidence type="ECO:0000313" key="1">
    <source>
        <dbReference type="EMBL" id="MVO07608.1"/>
    </source>
</evidence>
<proteinExistence type="predicted"/>
<dbReference type="AlphaFoldDB" id="A0A6I4IDG7"/>
<sequence>MKKILFFAVFVLFNLHGFSQEVFQYEFDENLTIDVVEEAEEGELLDGKFVKGAFGNEIIVYLSSDKPKDIFKGKDEKKKVNFFKGVKDGLLKSAKGKLVSEEEFVLNDVKIYSFTIDFVAGGESKRTQSFNFFYKGFIYTIQFMNAQDEFEKNNDFRKKILDSIEFN</sequence>
<gene>
    <name evidence="1" type="ORF">GOQ30_00350</name>
</gene>
<dbReference type="OrthoDB" id="1492813at2"/>